<dbReference type="Gene3D" id="2.60.120.10">
    <property type="entry name" value="Jelly Rolls"/>
    <property type="match status" value="1"/>
</dbReference>
<accession>A0A1D8K8F2</accession>
<evidence type="ECO:0000256" key="1">
    <source>
        <dbReference type="ARBA" id="ARBA00023125"/>
    </source>
</evidence>
<dbReference type="InterPro" id="IPR003313">
    <property type="entry name" value="AraC-bd"/>
</dbReference>
<dbReference type="EMBL" id="CP017448">
    <property type="protein sequence ID" value="AOV17238.1"/>
    <property type="molecule type" value="Genomic_DNA"/>
</dbReference>
<dbReference type="InterPro" id="IPR018060">
    <property type="entry name" value="HTH_AraC"/>
</dbReference>
<organism evidence="4 5">
    <name type="scientific">Acidihalobacter aeolianus</name>
    <dbReference type="NCBI Taxonomy" id="2792603"/>
    <lineage>
        <taxon>Bacteria</taxon>
        <taxon>Pseudomonadati</taxon>
        <taxon>Pseudomonadota</taxon>
        <taxon>Gammaproteobacteria</taxon>
        <taxon>Chromatiales</taxon>
        <taxon>Ectothiorhodospiraceae</taxon>
        <taxon>Acidihalobacter</taxon>
    </lineage>
</organism>
<feature type="compositionally biased region" description="Polar residues" evidence="2">
    <location>
        <begin position="14"/>
        <end position="23"/>
    </location>
</feature>
<dbReference type="InterPro" id="IPR014710">
    <property type="entry name" value="RmlC-like_jellyroll"/>
</dbReference>
<evidence type="ECO:0000259" key="3">
    <source>
        <dbReference type="PROSITE" id="PS01124"/>
    </source>
</evidence>
<keyword evidence="1" id="KW-0238">DNA-binding</keyword>
<reference evidence="4 5" key="1">
    <citation type="submission" date="2016-09" db="EMBL/GenBank/DDBJ databases">
        <title>Acidihalobacter prosperus V6 (DSM14174).</title>
        <authorList>
            <person name="Khaleque H.N."/>
            <person name="Ramsay J.P."/>
            <person name="Murphy R.J.T."/>
            <person name="Kaksonen A.H."/>
            <person name="Boxall N.J."/>
            <person name="Watkin E.L.J."/>
        </authorList>
    </citation>
    <scope>NUCLEOTIDE SEQUENCE [LARGE SCALE GENOMIC DNA]</scope>
    <source>
        <strain evidence="4 5">V6</strain>
    </source>
</reference>
<proteinExistence type="predicted"/>
<dbReference type="InterPro" id="IPR011051">
    <property type="entry name" value="RmlC_Cupin_sf"/>
</dbReference>
<dbReference type="PANTHER" id="PTHR11019:SF199">
    <property type="entry name" value="HTH-TYPE TRANSCRIPTIONAL REGULATOR NIMR"/>
    <property type="match status" value="1"/>
</dbReference>
<dbReference type="GO" id="GO:0043565">
    <property type="term" value="F:sequence-specific DNA binding"/>
    <property type="evidence" value="ECO:0007669"/>
    <property type="project" value="InterPro"/>
</dbReference>
<dbReference type="AlphaFoldDB" id="A0A1D8K8F2"/>
<dbReference type="PANTHER" id="PTHR11019">
    <property type="entry name" value="HTH-TYPE TRANSCRIPTIONAL REGULATOR NIMR"/>
    <property type="match status" value="1"/>
</dbReference>
<dbReference type="GO" id="GO:0003700">
    <property type="term" value="F:DNA-binding transcription factor activity"/>
    <property type="evidence" value="ECO:0007669"/>
    <property type="project" value="InterPro"/>
</dbReference>
<dbReference type="RefSeq" id="WP_070072806.1">
    <property type="nucleotide sequence ID" value="NZ_CP017448.1"/>
</dbReference>
<dbReference type="Pfam" id="PF12833">
    <property type="entry name" value="HTH_18"/>
    <property type="match status" value="1"/>
</dbReference>
<keyword evidence="5" id="KW-1185">Reference proteome</keyword>
<dbReference type="Gene3D" id="1.10.10.60">
    <property type="entry name" value="Homeodomain-like"/>
    <property type="match status" value="1"/>
</dbReference>
<sequence>MTSADTRLQDTPVAGTTLTTRNAATLEEPPHRHAAGQFVLVKHGHLAGGTQSSQWLLQSGMAVWIPPWQTHWGQARNDVEIAALYLSGAQSRDMPTQVTPMRATALMQALVDRLLDTARPPPSPRLRRNMIELLREEIATAAPDGWVLPLPSDRRLQIIANALLNDPSDRRTLSSWASEVGATERTLARLFKRETGMNFRNWCHTLRLREAIQGLSMGMNNAALSGHLGFSSADCFVHWFVNMTGASPKSHRPG</sequence>
<dbReference type="Proteomes" id="UP000095342">
    <property type="component" value="Chromosome"/>
</dbReference>
<dbReference type="PROSITE" id="PS01124">
    <property type="entry name" value="HTH_ARAC_FAMILY_2"/>
    <property type="match status" value="1"/>
</dbReference>
<name>A0A1D8K8F2_9GAMM</name>
<dbReference type="SMART" id="SM00342">
    <property type="entry name" value="HTH_ARAC"/>
    <property type="match status" value="1"/>
</dbReference>
<evidence type="ECO:0000313" key="4">
    <source>
        <dbReference type="EMBL" id="AOV17238.1"/>
    </source>
</evidence>
<evidence type="ECO:0000256" key="2">
    <source>
        <dbReference type="SAM" id="MobiDB-lite"/>
    </source>
</evidence>
<evidence type="ECO:0000313" key="5">
    <source>
        <dbReference type="Proteomes" id="UP000095342"/>
    </source>
</evidence>
<protein>
    <recommendedName>
        <fullName evidence="3">HTH araC/xylS-type domain-containing protein</fullName>
    </recommendedName>
</protein>
<dbReference type="Pfam" id="PF02311">
    <property type="entry name" value="AraC_binding"/>
    <property type="match status" value="1"/>
</dbReference>
<feature type="domain" description="HTH araC/xylS-type" evidence="3">
    <location>
        <begin position="153"/>
        <end position="254"/>
    </location>
</feature>
<dbReference type="KEGG" id="aaeo:BJI67_09325"/>
<dbReference type="SUPFAM" id="SSF51182">
    <property type="entry name" value="RmlC-like cupins"/>
    <property type="match status" value="1"/>
</dbReference>
<gene>
    <name evidence="4" type="ORF">BJI67_09325</name>
</gene>
<feature type="region of interest" description="Disordered" evidence="2">
    <location>
        <begin position="1"/>
        <end position="31"/>
    </location>
</feature>